<dbReference type="NCBIfam" id="TIGR03170">
    <property type="entry name" value="flgA_cterm"/>
    <property type="match status" value="1"/>
</dbReference>
<dbReference type="GO" id="GO:0044780">
    <property type="term" value="P:bacterial-type flagellum assembly"/>
    <property type="evidence" value="ECO:0007669"/>
    <property type="project" value="InterPro"/>
</dbReference>
<gene>
    <name evidence="6" type="ORF">SAMN05216333_10574</name>
</gene>
<keyword evidence="6" id="KW-0282">Flagellum</keyword>
<dbReference type="GO" id="GO:0042597">
    <property type="term" value="C:periplasmic space"/>
    <property type="evidence" value="ECO:0007669"/>
    <property type="project" value="UniProtKB-SubCell"/>
</dbReference>
<feature type="signal peptide" evidence="4">
    <location>
        <begin position="1"/>
        <end position="20"/>
    </location>
</feature>
<keyword evidence="2 4" id="KW-0732">Signal</keyword>
<dbReference type="PANTHER" id="PTHR36307:SF1">
    <property type="entry name" value="FLAGELLA BASAL BODY P-RING FORMATION PROTEIN FLGA"/>
    <property type="match status" value="1"/>
</dbReference>
<accession>A0A1H8MFX0</accession>
<dbReference type="SMART" id="SM00858">
    <property type="entry name" value="SAF"/>
    <property type="match status" value="1"/>
</dbReference>
<feature type="chain" id="PRO_5011330251" description="Flagella basal body P-ring formation protein FlgA" evidence="4">
    <location>
        <begin position="21"/>
        <end position="236"/>
    </location>
</feature>
<dbReference type="Pfam" id="PF17656">
    <property type="entry name" value="ChapFlgA_N"/>
    <property type="match status" value="1"/>
</dbReference>
<dbReference type="Gene3D" id="2.30.30.760">
    <property type="match status" value="1"/>
</dbReference>
<name>A0A1H8MFX0_9PROT</name>
<feature type="domain" description="SAF" evidence="5">
    <location>
        <begin position="112"/>
        <end position="174"/>
    </location>
</feature>
<organism evidence="6 7">
    <name type="scientific">Nitrosomonas oligotropha</name>
    <dbReference type="NCBI Taxonomy" id="42354"/>
    <lineage>
        <taxon>Bacteria</taxon>
        <taxon>Pseudomonadati</taxon>
        <taxon>Pseudomonadota</taxon>
        <taxon>Betaproteobacteria</taxon>
        <taxon>Nitrosomonadales</taxon>
        <taxon>Nitrosomonadaceae</taxon>
        <taxon>Nitrosomonas</taxon>
    </lineage>
</organism>
<comment type="similarity">
    <text evidence="4">Belongs to the FlgA family.</text>
</comment>
<reference evidence="7" key="1">
    <citation type="submission" date="2016-10" db="EMBL/GenBank/DDBJ databases">
        <authorList>
            <person name="Varghese N."/>
            <person name="Submissions S."/>
        </authorList>
    </citation>
    <scope>NUCLEOTIDE SEQUENCE [LARGE SCALE GENOMIC DNA]</scope>
    <source>
        <strain evidence="7">Nm76</strain>
    </source>
</reference>
<comment type="function">
    <text evidence="4">Involved in the assembly process of the P-ring formation. It may associate with FlgF on the rod constituting a structure essential for the P-ring assembly or may act as a modulator protein for the P-ring assembly.</text>
</comment>
<evidence type="ECO:0000313" key="7">
    <source>
        <dbReference type="Proteomes" id="UP000198814"/>
    </source>
</evidence>
<dbReference type="Pfam" id="PF13144">
    <property type="entry name" value="ChapFlgA"/>
    <property type="match status" value="1"/>
</dbReference>
<evidence type="ECO:0000259" key="5">
    <source>
        <dbReference type="SMART" id="SM00858"/>
    </source>
</evidence>
<dbReference type="InterPro" id="IPR041231">
    <property type="entry name" value="FlgA_N"/>
</dbReference>
<evidence type="ECO:0000256" key="2">
    <source>
        <dbReference type="ARBA" id="ARBA00022729"/>
    </source>
</evidence>
<keyword evidence="4" id="KW-1005">Bacterial flagellum biogenesis</keyword>
<keyword evidence="6" id="KW-0966">Cell projection</keyword>
<keyword evidence="6" id="KW-0969">Cilium</keyword>
<evidence type="ECO:0000256" key="3">
    <source>
        <dbReference type="ARBA" id="ARBA00022764"/>
    </source>
</evidence>
<sequence length="236" mass="25405">MIRCLMTILCLPVLASSALASQHNATVAHQEIPLIKNAIENFLYNNTASLPGLVQINVGQIDKHLTLPKCPQLEPFIPAGGRLWGKTSIGVRCDSEFAAWTIYVQTEINVMADVLHIARPVSTGQTLSYEDIAPQNVNLTQMPDGILTDAAQIVGKVAATNLPAGQPIRPQMLRAPYVIMRGQTVNLVVQGRGFSIRSEGQALANAAEGQVIQVRNKSGRILSGLARANSIVEIQP</sequence>
<protein>
    <recommendedName>
        <fullName evidence="4">Flagella basal body P-ring formation protein FlgA</fullName>
    </recommendedName>
</protein>
<dbReference type="AlphaFoldDB" id="A0A1H8MFX0"/>
<dbReference type="EMBL" id="FODO01000005">
    <property type="protein sequence ID" value="SEO16046.1"/>
    <property type="molecule type" value="Genomic_DNA"/>
</dbReference>
<proteinExistence type="inferred from homology"/>
<dbReference type="Gene3D" id="3.90.1210.10">
    <property type="entry name" value="Antifreeze-like/N-acetylneuraminic acid synthase C-terminal domain"/>
    <property type="match status" value="1"/>
</dbReference>
<dbReference type="InterPro" id="IPR039246">
    <property type="entry name" value="Flagellar_FlgA"/>
</dbReference>
<keyword evidence="3 4" id="KW-0574">Periplasm</keyword>
<dbReference type="PANTHER" id="PTHR36307">
    <property type="entry name" value="FLAGELLA BASAL BODY P-RING FORMATION PROTEIN FLGA"/>
    <property type="match status" value="1"/>
</dbReference>
<keyword evidence="7" id="KW-1185">Reference proteome</keyword>
<dbReference type="STRING" id="42354.SAMN05216333_10574"/>
<dbReference type="InterPro" id="IPR017585">
    <property type="entry name" value="SAF_FlgA"/>
</dbReference>
<comment type="subcellular location">
    <subcellularLocation>
        <location evidence="1 4">Periplasm</location>
    </subcellularLocation>
</comment>
<dbReference type="CDD" id="cd11614">
    <property type="entry name" value="SAF_CpaB_FlgA_like"/>
    <property type="match status" value="1"/>
</dbReference>
<dbReference type="Proteomes" id="UP000198814">
    <property type="component" value="Unassembled WGS sequence"/>
</dbReference>
<evidence type="ECO:0000256" key="4">
    <source>
        <dbReference type="RuleBase" id="RU362063"/>
    </source>
</evidence>
<evidence type="ECO:0000256" key="1">
    <source>
        <dbReference type="ARBA" id="ARBA00004418"/>
    </source>
</evidence>
<evidence type="ECO:0000313" key="6">
    <source>
        <dbReference type="EMBL" id="SEO16046.1"/>
    </source>
</evidence>
<dbReference type="InterPro" id="IPR013974">
    <property type="entry name" value="SAF"/>
</dbReference>